<organism evidence="1 2">
    <name type="scientific">Portunus trituberculatus</name>
    <name type="common">Swimming crab</name>
    <name type="synonym">Neptunus trituberculatus</name>
    <dbReference type="NCBI Taxonomy" id="210409"/>
    <lineage>
        <taxon>Eukaryota</taxon>
        <taxon>Metazoa</taxon>
        <taxon>Ecdysozoa</taxon>
        <taxon>Arthropoda</taxon>
        <taxon>Crustacea</taxon>
        <taxon>Multicrustacea</taxon>
        <taxon>Malacostraca</taxon>
        <taxon>Eumalacostraca</taxon>
        <taxon>Eucarida</taxon>
        <taxon>Decapoda</taxon>
        <taxon>Pleocyemata</taxon>
        <taxon>Brachyura</taxon>
        <taxon>Eubrachyura</taxon>
        <taxon>Portunoidea</taxon>
        <taxon>Portunidae</taxon>
        <taxon>Portuninae</taxon>
        <taxon>Portunus</taxon>
    </lineage>
</organism>
<sequence>MWEVRGWGTALQETGFVYHLMYHDLSFDICSSWWGEREKKCNVSILFVSPAVVECLQVSSVLGIAALSSGRLYLSPFPFFKYNFHSLLLFRPLTSAFFSASNAHHLPVPPLASSRFFLLLAYLSSPALSAPSTFPSPQHPSCSTTLDLLRLTPYRHPWLPSNYISFASIDSHTDSRLLY</sequence>
<proteinExistence type="predicted"/>
<reference evidence="1 2" key="1">
    <citation type="submission" date="2019-05" db="EMBL/GenBank/DDBJ databases">
        <title>Another draft genome of Portunus trituberculatus and its Hox gene families provides insights of decapod evolution.</title>
        <authorList>
            <person name="Jeong J.-H."/>
            <person name="Song I."/>
            <person name="Kim S."/>
            <person name="Choi T."/>
            <person name="Kim D."/>
            <person name="Ryu S."/>
            <person name="Kim W."/>
        </authorList>
    </citation>
    <scope>NUCLEOTIDE SEQUENCE [LARGE SCALE GENOMIC DNA]</scope>
    <source>
        <tissue evidence="1">Muscle</tissue>
    </source>
</reference>
<protein>
    <submittedName>
        <fullName evidence="1">Uncharacterized protein</fullName>
    </submittedName>
</protein>
<keyword evidence="2" id="KW-1185">Reference proteome</keyword>
<evidence type="ECO:0000313" key="2">
    <source>
        <dbReference type="Proteomes" id="UP000324222"/>
    </source>
</evidence>
<evidence type="ECO:0000313" key="1">
    <source>
        <dbReference type="EMBL" id="MPC25829.1"/>
    </source>
</evidence>
<dbReference type="AlphaFoldDB" id="A0A5B7DXK8"/>
<comment type="caution">
    <text evidence="1">The sequence shown here is derived from an EMBL/GenBank/DDBJ whole genome shotgun (WGS) entry which is preliminary data.</text>
</comment>
<name>A0A5B7DXK8_PORTR</name>
<dbReference type="Proteomes" id="UP000324222">
    <property type="component" value="Unassembled WGS sequence"/>
</dbReference>
<gene>
    <name evidence="1" type="ORF">E2C01_018952</name>
</gene>
<dbReference type="EMBL" id="VSRR010001515">
    <property type="protein sequence ID" value="MPC25829.1"/>
    <property type="molecule type" value="Genomic_DNA"/>
</dbReference>
<accession>A0A5B7DXK8</accession>